<keyword evidence="3 8" id="KW-1134">Transmembrane beta strand</keyword>
<comment type="similarity">
    <text evidence="8 9">Belongs to the TonB-dependent receptor family.</text>
</comment>
<dbReference type="InterPro" id="IPR012910">
    <property type="entry name" value="Plug_dom"/>
</dbReference>
<feature type="domain" description="TonB-dependent receptor plug" evidence="13">
    <location>
        <begin position="59"/>
        <end position="182"/>
    </location>
</feature>
<dbReference type="OrthoDB" id="6276154at2"/>
<dbReference type="InterPro" id="IPR036942">
    <property type="entry name" value="Beta-barrel_TonB_sf"/>
</dbReference>
<evidence type="ECO:0000256" key="11">
    <source>
        <dbReference type="SAM" id="SignalP"/>
    </source>
</evidence>
<dbReference type="GO" id="GO:0009279">
    <property type="term" value="C:cell outer membrane"/>
    <property type="evidence" value="ECO:0007669"/>
    <property type="project" value="UniProtKB-SubCell"/>
</dbReference>
<dbReference type="Proteomes" id="UP000198575">
    <property type="component" value="Unassembled WGS sequence"/>
</dbReference>
<dbReference type="Gene3D" id="2.40.170.20">
    <property type="entry name" value="TonB-dependent receptor, beta-barrel domain"/>
    <property type="match status" value="1"/>
</dbReference>
<evidence type="ECO:0000256" key="7">
    <source>
        <dbReference type="ARBA" id="ARBA00023237"/>
    </source>
</evidence>
<dbReference type="STRING" id="578942.SAMN05216289_1266"/>
<evidence type="ECO:0000256" key="8">
    <source>
        <dbReference type="PROSITE-ProRule" id="PRU01360"/>
    </source>
</evidence>
<dbReference type="RefSeq" id="WP_092409440.1">
    <property type="nucleotide sequence ID" value="NZ_FOVF01000026.1"/>
</dbReference>
<feature type="region of interest" description="Disordered" evidence="10">
    <location>
        <begin position="541"/>
        <end position="562"/>
    </location>
</feature>
<dbReference type="PANTHER" id="PTHR47234:SF2">
    <property type="entry name" value="TONB-DEPENDENT RECEPTOR"/>
    <property type="match status" value="1"/>
</dbReference>
<keyword evidence="15" id="KW-1185">Reference proteome</keyword>
<evidence type="ECO:0000256" key="5">
    <source>
        <dbReference type="ARBA" id="ARBA00023077"/>
    </source>
</evidence>
<comment type="subcellular location">
    <subcellularLocation>
        <location evidence="1 8">Cell outer membrane</location>
        <topology evidence="1 8">Multi-pass membrane protein</topology>
    </subcellularLocation>
</comment>
<evidence type="ECO:0000256" key="1">
    <source>
        <dbReference type="ARBA" id="ARBA00004571"/>
    </source>
</evidence>
<dbReference type="SUPFAM" id="SSF56935">
    <property type="entry name" value="Porins"/>
    <property type="match status" value="1"/>
</dbReference>
<dbReference type="Pfam" id="PF00593">
    <property type="entry name" value="TonB_dep_Rec_b-barrel"/>
    <property type="match status" value="1"/>
</dbReference>
<feature type="chain" id="PRO_5011436251" evidence="11">
    <location>
        <begin position="31"/>
        <end position="966"/>
    </location>
</feature>
<evidence type="ECO:0000256" key="6">
    <source>
        <dbReference type="ARBA" id="ARBA00023136"/>
    </source>
</evidence>
<reference evidence="14 15" key="1">
    <citation type="submission" date="2016-10" db="EMBL/GenBank/DDBJ databases">
        <authorList>
            <person name="de Groot N.N."/>
        </authorList>
    </citation>
    <scope>NUCLEOTIDE SEQUENCE [LARGE SCALE GENOMIC DNA]</scope>
    <source>
        <strain evidence="14 15">CGMCC 1.7659</strain>
    </source>
</reference>
<dbReference type="InterPro" id="IPR000531">
    <property type="entry name" value="Beta-barrel_TonB"/>
</dbReference>
<evidence type="ECO:0000256" key="2">
    <source>
        <dbReference type="ARBA" id="ARBA00022448"/>
    </source>
</evidence>
<proteinExistence type="inferred from homology"/>
<keyword evidence="2 8" id="KW-0813">Transport</keyword>
<keyword evidence="4 8" id="KW-0812">Transmembrane</keyword>
<keyword evidence="11" id="KW-0732">Signal</keyword>
<dbReference type="CDD" id="cd01347">
    <property type="entry name" value="ligand_gated_channel"/>
    <property type="match status" value="1"/>
</dbReference>
<dbReference type="Gene3D" id="2.170.130.10">
    <property type="entry name" value="TonB-dependent receptor, plug domain"/>
    <property type="match status" value="1"/>
</dbReference>
<keyword evidence="7 8" id="KW-0998">Cell outer membrane</keyword>
<evidence type="ECO:0000256" key="3">
    <source>
        <dbReference type="ARBA" id="ARBA00022452"/>
    </source>
</evidence>
<gene>
    <name evidence="14" type="ORF">SAMN05216289_1266</name>
</gene>
<dbReference type="EMBL" id="FOVF01000026">
    <property type="protein sequence ID" value="SFN49764.1"/>
    <property type="molecule type" value="Genomic_DNA"/>
</dbReference>
<accession>A0A1I4ZHM2</accession>
<evidence type="ECO:0000313" key="15">
    <source>
        <dbReference type="Proteomes" id="UP000198575"/>
    </source>
</evidence>
<protein>
    <submittedName>
        <fullName evidence="14">Iron complex outermembrane recepter protein</fullName>
    </submittedName>
</protein>
<evidence type="ECO:0000259" key="13">
    <source>
        <dbReference type="Pfam" id="PF07715"/>
    </source>
</evidence>
<evidence type="ECO:0000256" key="9">
    <source>
        <dbReference type="RuleBase" id="RU003357"/>
    </source>
</evidence>
<feature type="signal peptide" evidence="11">
    <location>
        <begin position="1"/>
        <end position="30"/>
    </location>
</feature>
<evidence type="ECO:0000259" key="12">
    <source>
        <dbReference type="Pfam" id="PF00593"/>
    </source>
</evidence>
<evidence type="ECO:0000313" key="14">
    <source>
        <dbReference type="EMBL" id="SFN49764.1"/>
    </source>
</evidence>
<keyword evidence="5 9" id="KW-0798">TonB box</keyword>
<organism evidence="14 15">
    <name type="scientific">Dokdonella immobilis</name>
    <dbReference type="NCBI Taxonomy" id="578942"/>
    <lineage>
        <taxon>Bacteria</taxon>
        <taxon>Pseudomonadati</taxon>
        <taxon>Pseudomonadota</taxon>
        <taxon>Gammaproteobacteria</taxon>
        <taxon>Lysobacterales</taxon>
        <taxon>Rhodanobacteraceae</taxon>
        <taxon>Dokdonella</taxon>
    </lineage>
</organism>
<evidence type="ECO:0000256" key="4">
    <source>
        <dbReference type="ARBA" id="ARBA00022692"/>
    </source>
</evidence>
<dbReference type="InterPro" id="IPR039426">
    <property type="entry name" value="TonB-dep_rcpt-like"/>
</dbReference>
<dbReference type="InterPro" id="IPR037066">
    <property type="entry name" value="Plug_dom_sf"/>
</dbReference>
<feature type="domain" description="TonB-dependent receptor-like beta-barrel" evidence="12">
    <location>
        <begin position="385"/>
        <end position="930"/>
    </location>
</feature>
<evidence type="ECO:0000256" key="10">
    <source>
        <dbReference type="SAM" id="MobiDB-lite"/>
    </source>
</evidence>
<dbReference type="PANTHER" id="PTHR47234">
    <property type="match status" value="1"/>
</dbReference>
<keyword evidence="6 8" id="KW-0472">Membrane</keyword>
<sequence length="966" mass="102435">MKLRIRTISWAVQTALAAGLVGVPATAVFAQPERGDDAQRLEAIQVTGSRIKKAEIEGQTPVQVISAADIAATGLGSIGDVIQRLSVSGSSLNTKFNSAGNFGFSPDGSGVGSGSTTVSLRNLGAKRTLILVDGLRWVGESSASGVSAAVDLNTIPASAVDRIEILTDGASSLYGSDAIAGVVNIITKKKQDGGSARLYYGDYSTGDGQTQQANVSLGGSGERHDFFLDVSHYDQHRISSNDWEQSRYPTPGIGGAVNPATWSSATPNGRQVFAPADPTETFGGLCPVDGGASFCNLSGDGAGGFRPWTNAERFNFSPYNLLLTPSKRTSFFGQGTYRITDHVNWNIKGTYTKRESVNQAAPEPIFLGSEAGSGGLADFVGIDASNPYNPFGTISPEGSFITRRPVEGGPRIFTQDVDTSYFTTGLNGDFSAGDRQFFWDVNYVTGENRATQNVRGTYNIAHIQRALGPVADCTAPCVPLNIFGGPGSITQDMLDYILFNEVDRSKQKVTTWTANISGDLIEMPAGALAFASGYEHRKQSGSYTPDSVVTAGESNGVPSGPTSGDYSVNEFYVELNAPLVADASFAKHLDLSVASRYSDYSNFGSTTNSKIGLRWQLNDDLTLRGTWAEGFRAPSIGELYGTFARFDAQIQDPCNGATGQQGANCEALGVPNPATFEQANAQISVVTGGNSNLKPETSKSLTLGAVYSPSWGENTSWSQKLDFEVTYYNIKIKDAIQASDAQTQLRRCVDTLDPIFCDGISRSSGGNINGFDNTLFNLGKINTKGVDLGISWLGNETGIGTFGASFSATRVSSYEAIATDSGLTEPRVVGVEVNDSAIPDWRATARLNWSIGDVNVSWTARYTSDLNESCGGEDGFRDLALCSDPNAGAVSSTGPSGLNHLGSTTFHDLRASWKLPTELDLTIAGGINNITDKEPPICGSCSLNGYDASTYDLPGRFSYVEASIKF</sequence>
<dbReference type="AlphaFoldDB" id="A0A1I4ZHM2"/>
<dbReference type="PROSITE" id="PS52016">
    <property type="entry name" value="TONB_DEPENDENT_REC_3"/>
    <property type="match status" value="1"/>
</dbReference>
<dbReference type="Pfam" id="PF07715">
    <property type="entry name" value="Plug"/>
    <property type="match status" value="1"/>
</dbReference>
<name>A0A1I4ZHM2_9GAMM</name>